<dbReference type="EMBL" id="JBBPBM010000038">
    <property type="protein sequence ID" value="KAK8527169.1"/>
    <property type="molecule type" value="Genomic_DNA"/>
</dbReference>
<keyword evidence="2" id="KW-1185">Reference proteome</keyword>
<proteinExistence type="predicted"/>
<name>A0ABR2D0A9_9ROSI</name>
<reference evidence="1 2" key="1">
    <citation type="journal article" date="2024" name="G3 (Bethesda)">
        <title>Genome assembly of Hibiscus sabdariffa L. provides insights into metabolisms of medicinal natural products.</title>
        <authorList>
            <person name="Kim T."/>
        </authorList>
    </citation>
    <scope>NUCLEOTIDE SEQUENCE [LARGE SCALE GENOMIC DNA]</scope>
    <source>
        <strain evidence="1">TK-2024</strain>
        <tissue evidence="1">Old leaves</tissue>
    </source>
</reference>
<organism evidence="1 2">
    <name type="scientific">Hibiscus sabdariffa</name>
    <name type="common">roselle</name>
    <dbReference type="NCBI Taxonomy" id="183260"/>
    <lineage>
        <taxon>Eukaryota</taxon>
        <taxon>Viridiplantae</taxon>
        <taxon>Streptophyta</taxon>
        <taxon>Embryophyta</taxon>
        <taxon>Tracheophyta</taxon>
        <taxon>Spermatophyta</taxon>
        <taxon>Magnoliopsida</taxon>
        <taxon>eudicotyledons</taxon>
        <taxon>Gunneridae</taxon>
        <taxon>Pentapetalae</taxon>
        <taxon>rosids</taxon>
        <taxon>malvids</taxon>
        <taxon>Malvales</taxon>
        <taxon>Malvaceae</taxon>
        <taxon>Malvoideae</taxon>
        <taxon>Hibiscus</taxon>
    </lineage>
</organism>
<dbReference type="Proteomes" id="UP001472677">
    <property type="component" value="Unassembled WGS sequence"/>
</dbReference>
<comment type="caution">
    <text evidence="1">The sequence shown here is derived from an EMBL/GenBank/DDBJ whole genome shotgun (WGS) entry which is preliminary data.</text>
</comment>
<evidence type="ECO:0000313" key="1">
    <source>
        <dbReference type="EMBL" id="KAK8527169.1"/>
    </source>
</evidence>
<protein>
    <submittedName>
        <fullName evidence="1">Uncharacterized protein</fullName>
    </submittedName>
</protein>
<accession>A0ABR2D0A9</accession>
<evidence type="ECO:0000313" key="2">
    <source>
        <dbReference type="Proteomes" id="UP001472677"/>
    </source>
</evidence>
<sequence>MRQRDWQICINHVCKDRNGVVDKIASLGRHQTMEGVVFVVPPSAMEVLVADEKQRCGERLFATESTTPNL</sequence>
<gene>
    <name evidence="1" type="ORF">V6N12_054393</name>
</gene>